<keyword evidence="3" id="KW-1185">Reference proteome</keyword>
<name>A0A7W9IFV8_9ACTN</name>
<dbReference type="EMBL" id="JACHMP010000001">
    <property type="protein sequence ID" value="MBB5819907.1"/>
    <property type="molecule type" value="Genomic_DNA"/>
</dbReference>
<gene>
    <name evidence="2" type="ORF">F4562_002969</name>
</gene>
<proteinExistence type="predicted"/>
<dbReference type="GO" id="GO:0009231">
    <property type="term" value="P:riboflavin biosynthetic process"/>
    <property type="evidence" value="ECO:0007669"/>
    <property type="project" value="InterPro"/>
</dbReference>
<dbReference type="PANTHER" id="PTHR38011">
    <property type="entry name" value="DIHYDROFOLATE REDUCTASE FAMILY PROTEIN (AFU_ORTHOLOGUE AFUA_8G06820)"/>
    <property type="match status" value="1"/>
</dbReference>
<feature type="domain" description="Bacterial bifunctional deaminase-reductase C-terminal" evidence="1">
    <location>
        <begin position="3"/>
        <end position="181"/>
    </location>
</feature>
<dbReference type="AlphaFoldDB" id="A0A7W9IFV8"/>
<evidence type="ECO:0000259" key="1">
    <source>
        <dbReference type="Pfam" id="PF01872"/>
    </source>
</evidence>
<dbReference type="RefSeq" id="WP_184537646.1">
    <property type="nucleotide sequence ID" value="NZ_JACHMP010000001.1"/>
</dbReference>
<dbReference type="InterPro" id="IPR024072">
    <property type="entry name" value="DHFR-like_dom_sf"/>
</dbReference>
<dbReference type="InterPro" id="IPR002734">
    <property type="entry name" value="RibDG_C"/>
</dbReference>
<comment type="caution">
    <text evidence="2">The sequence shown here is derived from an EMBL/GenBank/DDBJ whole genome shotgun (WGS) entry which is preliminary data.</text>
</comment>
<accession>A0A7W9IFV8</accession>
<sequence>MRKLVYYVALTVDGYIAGPGGEIDFYPVADDMAAWMNTQYPETVPTHIRAQIGLDTPNKRFDTIVMGRGTYEPALDVGITSPYRHLRQHVVSTTLPEIADPEVELVPGDPVALVRRLKQEDGMDIWLGGGGKLAGTLLPEIDELIVKSYPVVAGAGIPAFAGELRPTPFIPVRTRSFSNGTTVTWYTRG</sequence>
<dbReference type="Proteomes" id="UP000540685">
    <property type="component" value="Unassembled WGS sequence"/>
</dbReference>
<evidence type="ECO:0000313" key="3">
    <source>
        <dbReference type="Proteomes" id="UP000540685"/>
    </source>
</evidence>
<dbReference type="Pfam" id="PF01872">
    <property type="entry name" value="RibD_C"/>
    <property type="match status" value="1"/>
</dbReference>
<protein>
    <submittedName>
        <fullName evidence="2">Dihydrofolate reductase</fullName>
    </submittedName>
</protein>
<dbReference type="PANTHER" id="PTHR38011:SF11">
    <property type="entry name" value="2,5-DIAMINO-6-RIBOSYLAMINO-4(3H)-PYRIMIDINONE 5'-PHOSPHATE REDUCTASE"/>
    <property type="match status" value="1"/>
</dbReference>
<dbReference type="SUPFAM" id="SSF53597">
    <property type="entry name" value="Dihydrofolate reductase-like"/>
    <property type="match status" value="1"/>
</dbReference>
<evidence type="ECO:0000313" key="2">
    <source>
        <dbReference type="EMBL" id="MBB5819907.1"/>
    </source>
</evidence>
<dbReference type="Gene3D" id="3.40.430.10">
    <property type="entry name" value="Dihydrofolate Reductase, subunit A"/>
    <property type="match status" value="1"/>
</dbReference>
<organism evidence="2 3">
    <name type="scientific">Streptosporangium becharense</name>
    <dbReference type="NCBI Taxonomy" id="1816182"/>
    <lineage>
        <taxon>Bacteria</taxon>
        <taxon>Bacillati</taxon>
        <taxon>Actinomycetota</taxon>
        <taxon>Actinomycetes</taxon>
        <taxon>Streptosporangiales</taxon>
        <taxon>Streptosporangiaceae</taxon>
        <taxon>Streptosporangium</taxon>
    </lineage>
</organism>
<dbReference type="InterPro" id="IPR050765">
    <property type="entry name" value="Riboflavin_Biosynth_HTPR"/>
</dbReference>
<reference evidence="2 3" key="1">
    <citation type="submission" date="2020-08" db="EMBL/GenBank/DDBJ databases">
        <title>Sequencing the genomes of 1000 actinobacteria strains.</title>
        <authorList>
            <person name="Klenk H.-P."/>
        </authorList>
    </citation>
    <scope>NUCLEOTIDE SEQUENCE [LARGE SCALE GENOMIC DNA]</scope>
    <source>
        <strain evidence="2 3">DSM 46887</strain>
    </source>
</reference>
<dbReference type="GO" id="GO:0008703">
    <property type="term" value="F:5-amino-6-(5-phosphoribosylamino)uracil reductase activity"/>
    <property type="evidence" value="ECO:0007669"/>
    <property type="project" value="InterPro"/>
</dbReference>